<feature type="transmembrane region" description="Helical" evidence="1">
    <location>
        <begin position="87"/>
        <end position="110"/>
    </location>
</feature>
<dbReference type="OMA" id="YYAVEER"/>
<dbReference type="EMBL" id="VFQX01000004">
    <property type="protein sequence ID" value="KAF0984026.1"/>
    <property type="molecule type" value="Genomic_DNA"/>
</dbReference>
<dbReference type="VEuPathDB" id="AmoebaDB:NF0037550"/>
<dbReference type="GeneID" id="68115159"/>
<feature type="transmembrane region" description="Helical" evidence="1">
    <location>
        <begin position="246"/>
        <end position="279"/>
    </location>
</feature>
<evidence type="ECO:0000313" key="2">
    <source>
        <dbReference type="EMBL" id="KAF0984026.1"/>
    </source>
</evidence>
<sequence length="336" mass="37949">MMQTGSQVAGFSEASSLLSGASKMAPITLAFQSQYSHSLSKFSTSSTLPAQFLQYHGASQDVYSKCCQKLDQILMDYYAVEERKQTILTICAILSIGLIPLVGILIYFSLDELFWKKQREKELRGKLQAVVDEANMNFKSHGAWLALDVSLQNNTFGVPLESYELKVISERVQLPPSNQPLASPVKLYETKTTFNKECRFFDVFLPETISQQFGLSADEWKNLISRMNAQTEESLNTFYKQITCPLYWTILISAPLLGIPFLIALPFLLIYLIVIYYVTVKPCSENAEKIQIPNIVKEQNEKVFNPKGLHLNLVAQRFGSNSLNHATVTSLQLFKQ</sequence>
<dbReference type="Proteomes" id="UP000444721">
    <property type="component" value="Unassembled WGS sequence"/>
</dbReference>
<protein>
    <submittedName>
        <fullName evidence="2">Uncharacterized protein</fullName>
    </submittedName>
</protein>
<dbReference type="VEuPathDB" id="AmoebaDB:NfTy_004750"/>
<reference evidence="2 3" key="1">
    <citation type="journal article" date="2019" name="Sci. Rep.">
        <title>Nanopore sequencing improves the draft genome of the human pathogenic amoeba Naegleria fowleri.</title>
        <authorList>
            <person name="Liechti N."/>
            <person name="Schurch N."/>
            <person name="Bruggmann R."/>
            <person name="Wittwer M."/>
        </authorList>
    </citation>
    <scope>NUCLEOTIDE SEQUENCE [LARGE SCALE GENOMIC DNA]</scope>
    <source>
        <strain evidence="2 3">ATCC 30894</strain>
    </source>
</reference>
<evidence type="ECO:0000256" key="1">
    <source>
        <dbReference type="SAM" id="Phobius"/>
    </source>
</evidence>
<keyword evidence="3" id="KW-1185">Reference proteome</keyword>
<name>A0A6A5C8D6_NAEFO</name>
<keyword evidence="1" id="KW-0472">Membrane</keyword>
<evidence type="ECO:0000313" key="3">
    <source>
        <dbReference type="Proteomes" id="UP000444721"/>
    </source>
</evidence>
<dbReference type="RefSeq" id="XP_044568739.1">
    <property type="nucleotide sequence ID" value="XM_044711741.1"/>
</dbReference>
<dbReference type="AlphaFoldDB" id="A0A6A5C8D6"/>
<organism evidence="2 3">
    <name type="scientific">Naegleria fowleri</name>
    <name type="common">Brain eating amoeba</name>
    <dbReference type="NCBI Taxonomy" id="5763"/>
    <lineage>
        <taxon>Eukaryota</taxon>
        <taxon>Discoba</taxon>
        <taxon>Heterolobosea</taxon>
        <taxon>Tetramitia</taxon>
        <taxon>Eutetramitia</taxon>
        <taxon>Vahlkampfiidae</taxon>
        <taxon>Naegleria</taxon>
    </lineage>
</organism>
<accession>A0A6A5C8D6</accession>
<keyword evidence="1" id="KW-0812">Transmembrane</keyword>
<keyword evidence="1" id="KW-1133">Transmembrane helix</keyword>
<proteinExistence type="predicted"/>
<gene>
    <name evidence="2" type="ORF">FDP41_007941</name>
</gene>
<dbReference type="VEuPathDB" id="AmoebaDB:FDP41_007941"/>
<comment type="caution">
    <text evidence="2">The sequence shown here is derived from an EMBL/GenBank/DDBJ whole genome shotgun (WGS) entry which is preliminary data.</text>
</comment>
<dbReference type="OrthoDB" id="10258479at2759"/>